<sequence length="283" mass="30197">MRRSKLSALARSITLLASVGAPCLAQAADLLPTLPPEPLPPPIEIGGAWYLRGDAGAGILGEGHTVAKDVTIPPIPYKYNVLKDYLGNQAFVGAGIGYQANSWLRFDFTGEYRSEAKWIFYAAETPSGGINRTSGKFSSVVGMANGYVDLGTYYGITPFVGAGVGFAHHMFGGVTDNGLGLYQGGYGVGPEKQKLSFAWAAHAGLAYSITPNVKLELAYRYLNMGSAQTGTVTCEAPPYCKTDYHIKDIASHDVKVGLRWILGGAVTPVVEYQPIPGPIVRKY</sequence>
<accession>A0A679JJ49</accession>
<evidence type="ECO:0000256" key="1">
    <source>
        <dbReference type="SAM" id="SignalP"/>
    </source>
</evidence>
<dbReference type="EMBL" id="LR743504">
    <property type="protein sequence ID" value="CAA2107447.1"/>
    <property type="molecule type" value="Genomic_DNA"/>
</dbReference>
<keyword evidence="1" id="KW-0732">Signal</keyword>
<organism evidence="2">
    <name type="scientific">Methylobacterium bullatum</name>
    <dbReference type="NCBI Taxonomy" id="570505"/>
    <lineage>
        <taxon>Bacteria</taxon>
        <taxon>Pseudomonadati</taxon>
        <taxon>Pseudomonadota</taxon>
        <taxon>Alphaproteobacteria</taxon>
        <taxon>Hyphomicrobiales</taxon>
        <taxon>Methylobacteriaceae</taxon>
        <taxon>Methylobacterium</taxon>
    </lineage>
</organism>
<dbReference type="InterPro" id="IPR011250">
    <property type="entry name" value="OMP/PagP_B-barrel"/>
</dbReference>
<feature type="chain" id="PRO_5025432299" evidence="1">
    <location>
        <begin position="28"/>
        <end position="283"/>
    </location>
</feature>
<evidence type="ECO:0000313" key="2">
    <source>
        <dbReference type="EMBL" id="CAA2107447.1"/>
    </source>
</evidence>
<dbReference type="SUPFAM" id="SSF56925">
    <property type="entry name" value="OMPA-like"/>
    <property type="match status" value="1"/>
</dbReference>
<dbReference type="Gene3D" id="2.40.160.20">
    <property type="match status" value="1"/>
</dbReference>
<protein>
    <submittedName>
        <fullName evidence="2">Outer membrane protein PagN</fullName>
    </submittedName>
</protein>
<name>A0A679JJ49_9HYPH</name>
<proteinExistence type="predicted"/>
<reference evidence="2" key="1">
    <citation type="submission" date="2019-12" db="EMBL/GenBank/DDBJ databases">
        <authorList>
            <person name="Cremers G."/>
        </authorList>
    </citation>
    <scope>NUCLEOTIDE SEQUENCE</scope>
    <source>
        <strain evidence="2">Mbul1</strain>
    </source>
</reference>
<dbReference type="AlphaFoldDB" id="A0A679JJ49"/>
<feature type="signal peptide" evidence="1">
    <location>
        <begin position="1"/>
        <end position="27"/>
    </location>
</feature>
<gene>
    <name evidence="2" type="primary">pagN</name>
    <name evidence="2" type="ORF">MBUL_04165</name>
</gene>